<dbReference type="EMBL" id="JBBNAF010000002">
    <property type="protein sequence ID" value="KAK9164187.1"/>
    <property type="molecule type" value="Genomic_DNA"/>
</dbReference>
<name>A0AAP0L450_9MAGN</name>
<proteinExistence type="predicted"/>
<accession>A0AAP0L450</accession>
<comment type="caution">
    <text evidence="3">The sequence shown here is derived from an EMBL/GenBank/DDBJ whole genome shotgun (WGS) entry which is preliminary data.</text>
</comment>
<dbReference type="AlphaFoldDB" id="A0AAP0L450"/>
<dbReference type="Proteomes" id="UP001420932">
    <property type="component" value="Unassembled WGS sequence"/>
</dbReference>
<dbReference type="PANTHER" id="PTHR35490">
    <property type="entry name" value="BACTERIOPHAGE N4 ADSORPTION B PROTEIN"/>
    <property type="match status" value="1"/>
</dbReference>
<feature type="coiled-coil region" evidence="1">
    <location>
        <begin position="268"/>
        <end position="295"/>
    </location>
</feature>
<reference evidence="3 4" key="1">
    <citation type="submission" date="2024-01" db="EMBL/GenBank/DDBJ databases">
        <title>Genome assemblies of Stephania.</title>
        <authorList>
            <person name="Yang L."/>
        </authorList>
    </citation>
    <scope>NUCLEOTIDE SEQUENCE [LARGE SCALE GENOMIC DNA]</scope>
    <source>
        <strain evidence="3">YNDBR</strain>
        <tissue evidence="3">Leaf</tissue>
    </source>
</reference>
<keyword evidence="1" id="KW-0175">Coiled coil</keyword>
<evidence type="ECO:0000256" key="1">
    <source>
        <dbReference type="SAM" id="Coils"/>
    </source>
</evidence>
<evidence type="ECO:0000313" key="3">
    <source>
        <dbReference type="EMBL" id="KAK9164187.1"/>
    </source>
</evidence>
<keyword evidence="4" id="KW-1185">Reference proteome</keyword>
<evidence type="ECO:0000256" key="2">
    <source>
        <dbReference type="SAM" id="MobiDB-lite"/>
    </source>
</evidence>
<sequence>MPTFTAIALDRLLEPGGNHPKAQSLNSKPPLNPNPNPGIMTRRSSSAVAATAERRIQWPHVSPSLYATPEPTPLPPDSPSSFPPSPYIVNHKRRGPRLLKSFSQDDVVGCNQGRGLDPEIQHKLVDHNQTATNDHRDVVIFEAEEDPVGEFSFVQSASVDCQELGVEGFSNGQFGSGVDAASINGSLMSVVSGGNNDCDDFFDPNETMSSAASVIGPDDGSAVDYSLKTPSTPTAEYFDAYEELNSEGGSLYELRNMEAELRDIRLNLLMEIEKRKQVEETLDNLRNSGRGLRRNYLLWG</sequence>
<evidence type="ECO:0000313" key="4">
    <source>
        <dbReference type="Proteomes" id="UP001420932"/>
    </source>
</evidence>
<feature type="compositionally biased region" description="Low complexity" evidence="2">
    <location>
        <begin position="42"/>
        <end position="51"/>
    </location>
</feature>
<feature type="compositionally biased region" description="Pro residues" evidence="2">
    <location>
        <begin position="70"/>
        <end position="85"/>
    </location>
</feature>
<dbReference type="PANTHER" id="PTHR35490:SF2">
    <property type="entry name" value="BACTERIOPHAGE N4 ADSORPTION B PROTEIN"/>
    <property type="match status" value="1"/>
</dbReference>
<organism evidence="3 4">
    <name type="scientific">Stephania yunnanensis</name>
    <dbReference type="NCBI Taxonomy" id="152371"/>
    <lineage>
        <taxon>Eukaryota</taxon>
        <taxon>Viridiplantae</taxon>
        <taxon>Streptophyta</taxon>
        <taxon>Embryophyta</taxon>
        <taxon>Tracheophyta</taxon>
        <taxon>Spermatophyta</taxon>
        <taxon>Magnoliopsida</taxon>
        <taxon>Ranunculales</taxon>
        <taxon>Menispermaceae</taxon>
        <taxon>Menispermoideae</taxon>
        <taxon>Cissampelideae</taxon>
        <taxon>Stephania</taxon>
    </lineage>
</organism>
<feature type="region of interest" description="Disordered" evidence="2">
    <location>
        <begin position="9"/>
        <end position="85"/>
    </location>
</feature>
<gene>
    <name evidence="3" type="ORF">Syun_005089</name>
</gene>
<protein>
    <submittedName>
        <fullName evidence="3">Uncharacterized protein</fullName>
    </submittedName>
</protein>